<sequence length="347" mass="36852">MSALGSGARCGQHSSGDSPHAPATPVAAQPCGPAFPLLALPQPCLLVVFEALKHSLVDAVALSSCCRELWGLGVSARRRDVCCAACGHKVLHPDQAFASDAHRDCHRLELPDGDSYAVEATHLQGGCTLGKAQVLFSLRAVLGIRGAGDPGFEVTAREVLCGGCGLHLGLRICQLGKLQASSTAGGCISQWRKLQVLGTCFLAKRFLRLRRPDGTEEHLGRPPPAAELACYRCTGARSSLLPAGGCGADLFESRDILSRQHCWDAGGGPERAFFINAFRPGAVEARNERQETLSQGEMRVADVHCATCGACIGWKFVSDLSPALENCNQVGRYGVVRSSIRKDKARL</sequence>
<reference evidence="3 4" key="1">
    <citation type="journal article" date="2018" name="Plant J.">
        <title>Genome sequences of Chlorella sorokiniana UTEX 1602 and Micractinium conductrix SAG 241.80: implications to maltose excretion by a green alga.</title>
        <authorList>
            <person name="Arriola M.B."/>
            <person name="Velmurugan N."/>
            <person name="Zhang Y."/>
            <person name="Plunkett M.H."/>
            <person name="Hondzo H."/>
            <person name="Barney B.M."/>
        </authorList>
    </citation>
    <scope>NUCLEOTIDE SEQUENCE [LARGE SCALE GENOMIC DNA]</scope>
    <source>
        <strain evidence="3 4">SAG 241.80</strain>
    </source>
</reference>
<protein>
    <submittedName>
        <fullName evidence="3">Peptide-methionine (R)-S-oxide reductase</fullName>
    </submittedName>
</protein>
<feature type="domain" description="Yippee" evidence="2">
    <location>
        <begin position="239"/>
        <end position="344"/>
    </location>
</feature>
<evidence type="ECO:0000256" key="1">
    <source>
        <dbReference type="SAM" id="MobiDB-lite"/>
    </source>
</evidence>
<feature type="region of interest" description="Disordered" evidence="1">
    <location>
        <begin position="1"/>
        <end position="24"/>
    </location>
</feature>
<organism evidence="3 4">
    <name type="scientific">Micractinium conductrix</name>
    <dbReference type="NCBI Taxonomy" id="554055"/>
    <lineage>
        <taxon>Eukaryota</taxon>
        <taxon>Viridiplantae</taxon>
        <taxon>Chlorophyta</taxon>
        <taxon>core chlorophytes</taxon>
        <taxon>Trebouxiophyceae</taxon>
        <taxon>Chlorellales</taxon>
        <taxon>Chlorellaceae</taxon>
        <taxon>Chlorella clade</taxon>
        <taxon>Micractinium</taxon>
    </lineage>
</organism>
<dbReference type="PROSITE" id="PS51792">
    <property type="entry name" value="YIPPEE"/>
    <property type="match status" value="1"/>
</dbReference>
<dbReference type="OrthoDB" id="2018260at2759"/>
<proteinExistence type="predicted"/>
<evidence type="ECO:0000259" key="2">
    <source>
        <dbReference type="PROSITE" id="PS51792"/>
    </source>
</evidence>
<evidence type="ECO:0000313" key="3">
    <source>
        <dbReference type="EMBL" id="PSC71169.1"/>
    </source>
</evidence>
<accession>A0A2P6VAP1</accession>
<dbReference type="InterPro" id="IPR034751">
    <property type="entry name" value="Yippee"/>
</dbReference>
<gene>
    <name evidence="3" type="ORF">C2E20_5432</name>
</gene>
<comment type="caution">
    <text evidence="3">The sequence shown here is derived from an EMBL/GenBank/DDBJ whole genome shotgun (WGS) entry which is preliminary data.</text>
</comment>
<evidence type="ECO:0000313" key="4">
    <source>
        <dbReference type="Proteomes" id="UP000239649"/>
    </source>
</evidence>
<dbReference type="AlphaFoldDB" id="A0A2P6VAP1"/>
<dbReference type="EMBL" id="LHPF02000016">
    <property type="protein sequence ID" value="PSC71169.1"/>
    <property type="molecule type" value="Genomic_DNA"/>
</dbReference>
<dbReference type="Proteomes" id="UP000239649">
    <property type="component" value="Unassembled WGS sequence"/>
</dbReference>
<keyword evidence="4" id="KW-1185">Reference proteome</keyword>
<name>A0A2P6VAP1_9CHLO</name>